<dbReference type="InterPro" id="IPR017853">
    <property type="entry name" value="GH"/>
</dbReference>
<name>A0A7W9SNT0_ARMRO</name>
<dbReference type="PANTHER" id="PTHR43651">
    <property type="entry name" value="1,4-ALPHA-GLUCAN-BRANCHING ENZYME"/>
    <property type="match status" value="1"/>
</dbReference>
<sequence length="657" mass="73443">MIPELVQRDPLLAPYTGIIQARLERFTQAQARLGALTGAISRGHHYFGFTKNADTSVTYREWAPAAKSLALIGDFNAWDRGATPLSQDEHGTWSVTLPPGAIVQGSRVKVHVHGADDSRLDRIPAYIRRAVQDPTTKDFCGEVWFAPLSLPLPMSRGVAGEGLRIYEAHVGMAQEEPKVGTFAEFTEKILPRIAALGYNTVQLMAIQEHPYYGSFGYHVSSFFGVSSRFGTPNELRELIATAHSLGLRVLMDLVHSHAVKNLLEGLSRFDGTEWQYFHDGPRGYHTGWDSRCFDYGKLEVLRFLLSNVRYWLEEYGFDGFRFDGVTSMLYLDHGIRDFEGYPDYFSANVDNEALGYLQLANTLVHALNPAAVTVAEDVSGMPGLCRPVSEGGVGFDYRLAMGVPDFWIKLTKDLPDEAWSVGELWGTLTNRRWDEKHIGYAESHDQSIVGDQTLAFRLMGAQMYTEMAIGRESVVIDRGMALHKLLRLLTYTLAGEGWLGFIGNEFGHPEWVDFPREGNGWSGDYARRQWSLVESPFLRYQFLNTFDAALMHLPQPTEPPRLLALHEESQLLVYQSAGLVIAVNLHPTQSLSDLRIPIPEPSDYTLLLDTDRATFGGQGRIAAEGNYVWEPVAVGHAAQSIQVYLPSRAALVLEKKK</sequence>
<feature type="active site" description="Proton donor" evidence="6">
    <location>
        <position position="376"/>
    </location>
</feature>
<evidence type="ECO:0000256" key="2">
    <source>
        <dbReference type="ARBA" id="ARBA00009000"/>
    </source>
</evidence>
<evidence type="ECO:0000256" key="1">
    <source>
        <dbReference type="ARBA" id="ARBA00000826"/>
    </source>
</evidence>
<dbReference type="InterPro" id="IPR006047">
    <property type="entry name" value="GH13_cat_dom"/>
</dbReference>
<comment type="similarity">
    <text evidence="2">Belongs to the glycosyl hydrolase 13 family. GlgB subfamily.</text>
</comment>
<dbReference type="RefSeq" id="WP_184193152.1">
    <property type="nucleotide sequence ID" value="NZ_JACHGW010000001.1"/>
</dbReference>
<dbReference type="PIRSF" id="PIRSF000463">
    <property type="entry name" value="GlgB"/>
    <property type="match status" value="1"/>
</dbReference>
<dbReference type="InterPro" id="IPR037439">
    <property type="entry name" value="Branching_enzy"/>
</dbReference>
<dbReference type="SMART" id="SM00642">
    <property type="entry name" value="Aamy"/>
    <property type="match status" value="1"/>
</dbReference>
<dbReference type="SUPFAM" id="SSF51445">
    <property type="entry name" value="(Trans)glycosidases"/>
    <property type="match status" value="1"/>
</dbReference>
<dbReference type="PANTHER" id="PTHR43651:SF3">
    <property type="entry name" value="1,4-ALPHA-GLUCAN-BRANCHING ENZYME"/>
    <property type="match status" value="1"/>
</dbReference>
<dbReference type="InterPro" id="IPR013783">
    <property type="entry name" value="Ig-like_fold"/>
</dbReference>
<dbReference type="SUPFAM" id="SSF81296">
    <property type="entry name" value="E set domains"/>
    <property type="match status" value="1"/>
</dbReference>
<dbReference type="InterPro" id="IPR014756">
    <property type="entry name" value="Ig_E-set"/>
</dbReference>
<dbReference type="SUPFAM" id="SSF51011">
    <property type="entry name" value="Glycosyl hydrolase domain"/>
    <property type="match status" value="1"/>
</dbReference>
<accession>A0A7W9SNT0</accession>
<dbReference type="Gene3D" id="2.60.40.10">
    <property type="entry name" value="Immunoglobulins"/>
    <property type="match status" value="1"/>
</dbReference>
<evidence type="ECO:0000256" key="3">
    <source>
        <dbReference type="ARBA" id="ARBA00012541"/>
    </source>
</evidence>
<dbReference type="Gene3D" id="3.20.20.80">
    <property type="entry name" value="Glycosidases"/>
    <property type="match status" value="1"/>
</dbReference>
<dbReference type="InterPro" id="IPR004193">
    <property type="entry name" value="Glyco_hydro_13_N"/>
</dbReference>
<comment type="caution">
    <text evidence="8">The sequence shown here is derived from an EMBL/GenBank/DDBJ whole genome shotgun (WGS) entry which is preliminary data.</text>
</comment>
<gene>
    <name evidence="8" type="ORF">HNQ39_001316</name>
</gene>
<evidence type="ECO:0000259" key="7">
    <source>
        <dbReference type="SMART" id="SM00642"/>
    </source>
</evidence>
<keyword evidence="9" id="KW-1185">Reference proteome</keyword>
<dbReference type="GO" id="GO:0004553">
    <property type="term" value="F:hydrolase activity, hydrolyzing O-glycosyl compounds"/>
    <property type="evidence" value="ECO:0007669"/>
    <property type="project" value="InterPro"/>
</dbReference>
<dbReference type="GO" id="GO:0043169">
    <property type="term" value="F:cation binding"/>
    <property type="evidence" value="ECO:0007669"/>
    <property type="project" value="InterPro"/>
</dbReference>
<dbReference type="Pfam" id="PF02922">
    <property type="entry name" value="CBM_48"/>
    <property type="match status" value="1"/>
</dbReference>
<dbReference type="EC" id="2.4.1.18" evidence="3"/>
<dbReference type="CDD" id="cd11321">
    <property type="entry name" value="AmyAc_bac_euk_BE"/>
    <property type="match status" value="1"/>
</dbReference>
<organism evidence="8 9">
    <name type="scientific">Armatimonas rosea</name>
    <dbReference type="NCBI Taxonomy" id="685828"/>
    <lineage>
        <taxon>Bacteria</taxon>
        <taxon>Bacillati</taxon>
        <taxon>Armatimonadota</taxon>
        <taxon>Armatimonadia</taxon>
        <taxon>Armatimonadales</taxon>
        <taxon>Armatimonadaceae</taxon>
        <taxon>Armatimonas</taxon>
    </lineage>
</organism>
<comment type="catalytic activity">
    <reaction evidence="1">
        <text>Transfers a segment of a (1-&gt;4)-alpha-D-glucan chain to a primary hydroxy group in a similar glucan chain.</text>
        <dbReference type="EC" id="2.4.1.18"/>
    </reaction>
</comment>
<protein>
    <recommendedName>
        <fullName evidence="3">1,4-alpha-glucan branching enzyme</fullName>
        <ecNumber evidence="3">2.4.1.18</ecNumber>
    </recommendedName>
</protein>
<dbReference type="Gene3D" id="2.60.40.1180">
    <property type="entry name" value="Golgi alpha-mannosidase II"/>
    <property type="match status" value="1"/>
</dbReference>
<feature type="domain" description="Glycosyl hydrolase family 13 catalytic" evidence="7">
    <location>
        <begin position="167"/>
        <end position="527"/>
    </location>
</feature>
<evidence type="ECO:0000313" key="9">
    <source>
        <dbReference type="Proteomes" id="UP000520814"/>
    </source>
</evidence>
<dbReference type="CDD" id="cd02854">
    <property type="entry name" value="E_set_GBE_euk_N"/>
    <property type="match status" value="1"/>
</dbReference>
<keyword evidence="5 8" id="KW-0808">Transferase</keyword>
<dbReference type="InterPro" id="IPR013780">
    <property type="entry name" value="Glyco_hydro_b"/>
</dbReference>
<dbReference type="EMBL" id="JACHGW010000001">
    <property type="protein sequence ID" value="MBB6049554.1"/>
    <property type="molecule type" value="Genomic_DNA"/>
</dbReference>
<dbReference type="AlphaFoldDB" id="A0A7W9SNT0"/>
<dbReference type="Pfam" id="PF02806">
    <property type="entry name" value="Alpha-amylase_C"/>
    <property type="match status" value="1"/>
</dbReference>
<dbReference type="GO" id="GO:0005737">
    <property type="term" value="C:cytoplasm"/>
    <property type="evidence" value="ECO:0007669"/>
    <property type="project" value="TreeGrafter"/>
</dbReference>
<dbReference type="FunFam" id="3.20.20.80:FF:000001">
    <property type="entry name" value="1,4-alpha-glucan branching enzyme"/>
    <property type="match status" value="1"/>
</dbReference>
<dbReference type="InterPro" id="IPR006048">
    <property type="entry name" value="A-amylase/branching_C"/>
</dbReference>
<dbReference type="Pfam" id="PF00128">
    <property type="entry name" value="Alpha-amylase"/>
    <property type="match status" value="1"/>
</dbReference>
<dbReference type="Proteomes" id="UP000520814">
    <property type="component" value="Unassembled WGS sequence"/>
</dbReference>
<feature type="active site" description="Nucleophile" evidence="6">
    <location>
        <position position="323"/>
    </location>
</feature>
<dbReference type="GO" id="GO:0003844">
    <property type="term" value="F:1,4-alpha-glucan branching enzyme activity"/>
    <property type="evidence" value="ECO:0007669"/>
    <property type="project" value="UniProtKB-EC"/>
</dbReference>
<dbReference type="GO" id="GO:0005978">
    <property type="term" value="P:glycogen biosynthetic process"/>
    <property type="evidence" value="ECO:0007669"/>
    <property type="project" value="InterPro"/>
</dbReference>
<evidence type="ECO:0000256" key="4">
    <source>
        <dbReference type="ARBA" id="ARBA00022676"/>
    </source>
</evidence>
<evidence type="ECO:0000256" key="6">
    <source>
        <dbReference type="PIRSR" id="PIRSR000463-1"/>
    </source>
</evidence>
<evidence type="ECO:0000313" key="8">
    <source>
        <dbReference type="EMBL" id="MBB6049554.1"/>
    </source>
</evidence>
<keyword evidence="4 8" id="KW-0328">Glycosyltransferase</keyword>
<proteinExistence type="inferred from homology"/>
<reference evidence="8 9" key="1">
    <citation type="submission" date="2020-08" db="EMBL/GenBank/DDBJ databases">
        <title>Genomic Encyclopedia of Type Strains, Phase IV (KMG-IV): sequencing the most valuable type-strain genomes for metagenomic binning, comparative biology and taxonomic classification.</title>
        <authorList>
            <person name="Goeker M."/>
        </authorList>
    </citation>
    <scope>NUCLEOTIDE SEQUENCE [LARGE SCALE GENOMIC DNA]</scope>
    <source>
        <strain evidence="8 9">DSM 23562</strain>
    </source>
</reference>
<evidence type="ECO:0000256" key="5">
    <source>
        <dbReference type="ARBA" id="ARBA00022679"/>
    </source>
</evidence>